<evidence type="ECO:0000313" key="2">
    <source>
        <dbReference type="Proteomes" id="UP000185999"/>
    </source>
</evidence>
<sequence length="26" mass="2939">MSLVLKKNLFSSMNVIVRSDFPLALD</sequence>
<organism evidence="1 2">
    <name type="scientific">Neptunomonas antarctica</name>
    <dbReference type="NCBI Taxonomy" id="619304"/>
    <lineage>
        <taxon>Bacteria</taxon>
        <taxon>Pseudomonadati</taxon>
        <taxon>Pseudomonadota</taxon>
        <taxon>Gammaproteobacteria</taxon>
        <taxon>Oceanospirillales</taxon>
        <taxon>Oceanospirillaceae</taxon>
        <taxon>Neptunomonas</taxon>
    </lineage>
</organism>
<gene>
    <name evidence="1" type="ORF">SAMN05421760_102251</name>
</gene>
<dbReference type="EMBL" id="FTOE01000002">
    <property type="protein sequence ID" value="SIS57796.1"/>
    <property type="molecule type" value="Genomic_DNA"/>
</dbReference>
<keyword evidence="2" id="KW-1185">Reference proteome</keyword>
<proteinExistence type="predicted"/>
<dbReference type="Proteomes" id="UP000185999">
    <property type="component" value="Unassembled WGS sequence"/>
</dbReference>
<accession>A0A1N7K894</accession>
<reference evidence="2" key="1">
    <citation type="submission" date="2017-01" db="EMBL/GenBank/DDBJ databases">
        <authorList>
            <person name="Varghese N."/>
            <person name="Submissions S."/>
        </authorList>
    </citation>
    <scope>NUCLEOTIDE SEQUENCE [LARGE SCALE GENOMIC DNA]</scope>
    <source>
        <strain evidence="2">DSM 22306</strain>
    </source>
</reference>
<name>A0A1N7K894_9GAMM</name>
<evidence type="ECO:0000313" key="1">
    <source>
        <dbReference type="EMBL" id="SIS57796.1"/>
    </source>
</evidence>
<dbReference type="AlphaFoldDB" id="A0A1N7K894"/>
<protein>
    <submittedName>
        <fullName evidence="1">Uncharacterized protein</fullName>
    </submittedName>
</protein>